<dbReference type="RefSeq" id="WP_013969799.1">
    <property type="nucleotide sequence ID" value="NC_015732.1"/>
</dbReference>
<keyword evidence="5" id="KW-0411">Iron-sulfur</keyword>
<dbReference type="PROSITE" id="PS50111">
    <property type="entry name" value="CHEMOTAXIS_TRANSDUC_2"/>
    <property type="match status" value="1"/>
</dbReference>
<dbReference type="eggNOG" id="COG2768">
    <property type="taxonomic scope" value="Bacteria"/>
</dbReference>
<keyword evidence="12" id="KW-1185">Reference proteome</keyword>
<dbReference type="eggNOG" id="COG0840">
    <property type="taxonomic scope" value="Bacteria"/>
</dbReference>
<sequence>MALQQRPVIKVLEEKCVNCHRCISVCPAKMCNDGSGSYVKINSDLCLGCGACISACTHGARIGIDDWDTFQEALLRGEKIVAIMAPAAASGFEGRYQQLAGFLQSLGVEAIFDVSFGAELTVYSYLQYKKTQDPECIIAQPCPAIVSYIETYRPELIPLLAPADSPMVHTFKMIREFYPAYRNYKLAAISPCYAKRREFDAVGLGDYNITFRSLQAYIESHGIDLSRYPAVEFKGPPAERAVLFSSPGGLMRTVARHVPDIASKTRKIEGPEVYHYFAHLGESIQSGEAPIFELVDCLSCEMGCNGGPGTLNQGKNLDKIEKKIEDRSRGAIQRYRSSRKLLKTIKQFWKPDLYVRKYVDRSSMFKKMIREPDSNFINEINRKTYKESERDILDCSSCGYKSCEQMAVAIFNGLNKPENCRHYMEREIHRLHNSYKENLVQMLEDFSNRSIQTLSKSEEPIDKLNEVSGALKDFMDESSRTIIEMVEDINKIHEIVSTTIHTSQVLLTSSEENRSNISNISDLMENIAHRSVTILDASSIIEEIANQTNLLAINAAIEAAHAGSLGKGFTVVATEIKKLAEHVAVQATSISRYLKEIKQLIDMTRAQSEKTHESFIAVFSQIQNLVQHQQQVQAIVFEQHAGGKQILERLEKINHYTETIATVASHVDELSSKLIEEIRQLPKARTEQELTLVHK</sequence>
<evidence type="ECO:0000259" key="8">
    <source>
        <dbReference type="PROSITE" id="PS50111"/>
    </source>
</evidence>
<evidence type="ECO:0000256" key="6">
    <source>
        <dbReference type="ARBA" id="ARBA00029447"/>
    </source>
</evidence>
<dbReference type="SUPFAM" id="SSF54862">
    <property type="entry name" value="4Fe-4S ferredoxins"/>
    <property type="match status" value="1"/>
</dbReference>
<feature type="domain" description="Methyl-accepting transducer" evidence="8">
    <location>
        <begin position="446"/>
        <end position="675"/>
    </location>
</feature>
<keyword evidence="3" id="KW-0479">Metal-binding</keyword>
<feature type="domain" description="4Fe-4S ferredoxin-type" evidence="9">
    <location>
        <begin position="7"/>
        <end position="36"/>
    </location>
</feature>
<dbReference type="GO" id="GO:0006935">
    <property type="term" value="P:chemotaxis"/>
    <property type="evidence" value="ECO:0007669"/>
    <property type="project" value="UniProtKB-KW"/>
</dbReference>
<dbReference type="PANTHER" id="PTHR43531">
    <property type="entry name" value="PROTEIN ICFG"/>
    <property type="match status" value="1"/>
</dbReference>
<dbReference type="GO" id="GO:0004888">
    <property type="term" value="F:transmembrane signaling receptor activity"/>
    <property type="evidence" value="ECO:0007669"/>
    <property type="project" value="TreeGrafter"/>
</dbReference>
<dbReference type="GO" id="GO:0007165">
    <property type="term" value="P:signal transduction"/>
    <property type="evidence" value="ECO:0007669"/>
    <property type="project" value="UniProtKB-KW"/>
</dbReference>
<dbReference type="InterPro" id="IPR004089">
    <property type="entry name" value="MCPsignal_dom"/>
</dbReference>
<accession>F8F471</accession>
<gene>
    <name evidence="11" type="ordered locus">Spica_2408</name>
</gene>
<dbReference type="Pfam" id="PF02906">
    <property type="entry name" value="Fe_hyd_lg_C"/>
    <property type="match status" value="1"/>
</dbReference>
<dbReference type="PANTHER" id="PTHR43531:SF11">
    <property type="entry name" value="METHYL-ACCEPTING CHEMOTAXIS PROTEIN 3"/>
    <property type="match status" value="1"/>
</dbReference>
<dbReference type="EMBL" id="CP002868">
    <property type="protein sequence ID" value="AEJ20518.1"/>
    <property type="molecule type" value="Genomic_DNA"/>
</dbReference>
<evidence type="ECO:0000256" key="3">
    <source>
        <dbReference type="ARBA" id="ARBA00022723"/>
    </source>
</evidence>
<dbReference type="Proteomes" id="UP000000503">
    <property type="component" value="Chromosome"/>
</dbReference>
<dbReference type="KEGG" id="scd:Spica_2408"/>
<evidence type="ECO:0000256" key="7">
    <source>
        <dbReference type="PROSITE-ProRule" id="PRU00284"/>
    </source>
</evidence>
<reference evidence="12" key="1">
    <citation type="journal article" date="2013" name="Stand. Genomic Sci.">
        <title>Genome sequence of the thermophilic fresh-water bacterium Spirochaeta caldaria type strain (H1(T)), reclassification of Spirochaeta caldaria, Spirochaeta stenostrepta, and Spirochaeta zuelzerae in the genus Treponema as Treponema caldaria comb. nov., Treponema stenostrepta comb. nov., and Treponema zuelzerae comb. nov., and emendation of the genus Treponema.</title>
        <authorList>
            <person name="Abt B."/>
            <person name="Goker M."/>
            <person name="Scheuner C."/>
            <person name="Han C."/>
            <person name="Lu M."/>
            <person name="Misra M."/>
            <person name="Lapidus A."/>
            <person name="Nolan M."/>
            <person name="Lucas S."/>
            <person name="Hammon N."/>
            <person name="Deshpande S."/>
            <person name="Cheng J.F."/>
            <person name="Tapia R."/>
            <person name="Goodwin L.A."/>
            <person name="Pitluck S."/>
            <person name="Liolios K."/>
            <person name="Pagani I."/>
            <person name="Ivanova N."/>
            <person name="Mavromatis K."/>
            <person name="Mikhailova N."/>
            <person name="Huntemann M."/>
            <person name="Pati A."/>
            <person name="Chen A."/>
            <person name="Palaniappan K."/>
            <person name="Land M."/>
            <person name="Hauser L."/>
            <person name="Jeffries C.D."/>
            <person name="Rohde M."/>
            <person name="Spring S."/>
            <person name="Gronow S."/>
            <person name="Detter J.C."/>
            <person name="Bristow J."/>
            <person name="Eisen J.A."/>
            <person name="Markowitz V."/>
            <person name="Hugenholtz P."/>
            <person name="Kyrpides N.C."/>
            <person name="Woyke T."/>
            <person name="Klenk H.P."/>
        </authorList>
    </citation>
    <scope>NUCLEOTIDE SEQUENCE</scope>
    <source>
        <strain evidence="12">ATCC 51460 / DSM 7334 / H1</strain>
    </source>
</reference>
<evidence type="ECO:0000259" key="9">
    <source>
        <dbReference type="PROSITE" id="PS51379"/>
    </source>
</evidence>
<dbReference type="SUPFAM" id="SSF53920">
    <property type="entry name" value="Fe-only hydrogenase"/>
    <property type="match status" value="1"/>
</dbReference>
<proteinExistence type="inferred from homology"/>
<dbReference type="PROSITE" id="PS51379">
    <property type="entry name" value="4FE4S_FER_2"/>
    <property type="match status" value="2"/>
</dbReference>
<dbReference type="InterPro" id="IPR017896">
    <property type="entry name" value="4Fe4S_Fe-S-bd"/>
</dbReference>
<dbReference type="PROSITE" id="PS51656">
    <property type="entry name" value="4FE4S"/>
    <property type="match status" value="1"/>
</dbReference>
<keyword evidence="2" id="KW-0145">Chemotaxis</keyword>
<dbReference type="GO" id="GO:0046872">
    <property type="term" value="F:metal ion binding"/>
    <property type="evidence" value="ECO:0007669"/>
    <property type="project" value="UniProtKB-KW"/>
</dbReference>
<dbReference type="SMART" id="SM00283">
    <property type="entry name" value="MA"/>
    <property type="match status" value="1"/>
</dbReference>
<protein>
    <submittedName>
        <fullName evidence="11">Methyl-accepting chemotaxis sensory transducer</fullName>
    </submittedName>
</protein>
<evidence type="ECO:0000256" key="5">
    <source>
        <dbReference type="ARBA" id="ARBA00023014"/>
    </source>
</evidence>
<evidence type="ECO:0000259" key="10">
    <source>
        <dbReference type="PROSITE" id="PS51656"/>
    </source>
</evidence>
<feature type="domain" description="4Fe-4S ferredoxin-type" evidence="9">
    <location>
        <begin position="37"/>
        <end position="66"/>
    </location>
</feature>
<keyword evidence="4" id="KW-0408">Iron</keyword>
<organism evidence="11 12">
    <name type="scientific">Gracilinema caldarium (strain ATCC 51460 / DSM 7334 / H1)</name>
    <name type="common">Treponema caldarium</name>
    <dbReference type="NCBI Taxonomy" id="744872"/>
    <lineage>
        <taxon>Bacteria</taxon>
        <taxon>Pseudomonadati</taxon>
        <taxon>Spirochaetota</taxon>
        <taxon>Spirochaetia</taxon>
        <taxon>Spirochaetales</taxon>
        <taxon>Breznakiellaceae</taxon>
        <taxon>Gracilinema</taxon>
    </lineage>
</organism>
<evidence type="ECO:0000256" key="2">
    <source>
        <dbReference type="ARBA" id="ARBA00022500"/>
    </source>
</evidence>
<dbReference type="InterPro" id="IPR007202">
    <property type="entry name" value="4Fe-4S_dom"/>
</dbReference>
<dbReference type="Pfam" id="PF04060">
    <property type="entry name" value="FeS"/>
    <property type="match status" value="1"/>
</dbReference>
<dbReference type="eggNOG" id="COG4624">
    <property type="taxonomic scope" value="Bacteria"/>
</dbReference>
<dbReference type="STRING" id="744872.Spica_2408"/>
<evidence type="ECO:0000313" key="12">
    <source>
        <dbReference type="Proteomes" id="UP000000503"/>
    </source>
</evidence>
<dbReference type="Gene3D" id="3.40.50.1780">
    <property type="match status" value="1"/>
</dbReference>
<evidence type="ECO:0000313" key="11">
    <source>
        <dbReference type="EMBL" id="AEJ20518.1"/>
    </source>
</evidence>
<dbReference type="Pfam" id="PF00037">
    <property type="entry name" value="Fer4"/>
    <property type="match status" value="1"/>
</dbReference>
<dbReference type="HOGENOM" id="CLU_027268_0_0_12"/>
<dbReference type="AlphaFoldDB" id="F8F471"/>
<dbReference type="Gene3D" id="1.10.15.40">
    <property type="entry name" value="Electron transport complex subunit B, putative Fe-S cluster"/>
    <property type="match status" value="1"/>
</dbReference>
<dbReference type="Gene3D" id="3.40.950.10">
    <property type="entry name" value="Fe-only Hydrogenase (Larger Subunit), Chain L, domain 3"/>
    <property type="match status" value="1"/>
</dbReference>
<dbReference type="InterPro" id="IPR004108">
    <property type="entry name" value="Fe_hydrogenase_lsu_C"/>
</dbReference>
<dbReference type="GO" id="GO:0051539">
    <property type="term" value="F:4 iron, 4 sulfur cluster binding"/>
    <property type="evidence" value="ECO:0007669"/>
    <property type="project" value="UniProtKB-KW"/>
</dbReference>
<dbReference type="InterPro" id="IPR009016">
    <property type="entry name" value="Fe_hydrogenase"/>
</dbReference>
<keyword evidence="7" id="KW-0807">Transducer</keyword>
<evidence type="ECO:0000256" key="1">
    <source>
        <dbReference type="ARBA" id="ARBA00022485"/>
    </source>
</evidence>
<dbReference type="Gene3D" id="3.30.70.20">
    <property type="match status" value="1"/>
</dbReference>
<feature type="domain" description="4Fe-4S" evidence="10">
    <location>
        <begin position="371"/>
        <end position="437"/>
    </location>
</feature>
<comment type="similarity">
    <text evidence="6">Belongs to the methyl-accepting chemotaxis (MCP) protein family.</text>
</comment>
<dbReference type="InterPro" id="IPR051310">
    <property type="entry name" value="MCP_chemotaxis"/>
</dbReference>
<dbReference type="SUPFAM" id="SSF58104">
    <property type="entry name" value="Methyl-accepting chemotaxis protein (MCP) signaling domain"/>
    <property type="match status" value="1"/>
</dbReference>
<dbReference type="Gene3D" id="1.10.287.950">
    <property type="entry name" value="Methyl-accepting chemotaxis protein"/>
    <property type="match status" value="1"/>
</dbReference>
<dbReference type="GO" id="GO:0005886">
    <property type="term" value="C:plasma membrane"/>
    <property type="evidence" value="ECO:0007669"/>
    <property type="project" value="TreeGrafter"/>
</dbReference>
<name>F8F471_GRAC1</name>
<dbReference type="Pfam" id="PF00015">
    <property type="entry name" value="MCPsignal"/>
    <property type="match status" value="1"/>
</dbReference>
<evidence type="ECO:0000256" key="4">
    <source>
        <dbReference type="ARBA" id="ARBA00023004"/>
    </source>
</evidence>
<keyword evidence="1" id="KW-0004">4Fe-4S</keyword>